<organism evidence="3 4">
    <name type="scientific">Meripilus lineatus</name>
    <dbReference type="NCBI Taxonomy" id="2056292"/>
    <lineage>
        <taxon>Eukaryota</taxon>
        <taxon>Fungi</taxon>
        <taxon>Dikarya</taxon>
        <taxon>Basidiomycota</taxon>
        <taxon>Agaricomycotina</taxon>
        <taxon>Agaricomycetes</taxon>
        <taxon>Polyporales</taxon>
        <taxon>Meripilaceae</taxon>
        <taxon>Meripilus</taxon>
    </lineage>
</organism>
<evidence type="ECO:0000313" key="4">
    <source>
        <dbReference type="Proteomes" id="UP001212997"/>
    </source>
</evidence>
<dbReference type="Gene3D" id="1.10.30.10">
    <property type="entry name" value="High mobility group box domain"/>
    <property type="match status" value="1"/>
</dbReference>
<feature type="compositionally biased region" description="Polar residues" evidence="1">
    <location>
        <begin position="1"/>
        <end position="22"/>
    </location>
</feature>
<proteinExistence type="predicted"/>
<feature type="region of interest" description="Disordered" evidence="1">
    <location>
        <begin position="45"/>
        <end position="113"/>
    </location>
</feature>
<protein>
    <recommendedName>
        <fullName evidence="2">YABBY protein C-terminal domain-containing protein</fullName>
    </recommendedName>
</protein>
<dbReference type="EMBL" id="JANAWD010000011">
    <property type="protein sequence ID" value="KAJ3491514.1"/>
    <property type="molecule type" value="Genomic_DNA"/>
</dbReference>
<name>A0AAD5VEF2_9APHY</name>
<dbReference type="CDD" id="cd00084">
    <property type="entry name" value="HMG-box_SF"/>
    <property type="match status" value="1"/>
</dbReference>
<feature type="region of interest" description="Disordered" evidence="1">
    <location>
        <begin position="1"/>
        <end position="33"/>
    </location>
</feature>
<dbReference type="InterPro" id="IPR036910">
    <property type="entry name" value="HMG_box_dom_sf"/>
</dbReference>
<keyword evidence="4" id="KW-1185">Reference proteome</keyword>
<evidence type="ECO:0000256" key="1">
    <source>
        <dbReference type="SAM" id="MobiDB-lite"/>
    </source>
</evidence>
<sequence length="113" mass="12343">MVKTTTESQSKTATKSANTKPRGTSGKRAPSAYNKYVSEHLKLWRESNPDRPVKEAMAAVAAQWRDAPENPNRGQEPKKRGKKAPAEVPAAATRQSRRGQPSSSDAEHAETSE</sequence>
<dbReference type="Pfam" id="PF04690">
    <property type="entry name" value="YABBY"/>
    <property type="match status" value="1"/>
</dbReference>
<feature type="compositionally biased region" description="Basic and acidic residues" evidence="1">
    <location>
        <begin position="45"/>
        <end position="54"/>
    </location>
</feature>
<dbReference type="InterPro" id="IPR056775">
    <property type="entry name" value="YABBY_C"/>
</dbReference>
<feature type="domain" description="YABBY protein C-terminal" evidence="2">
    <location>
        <begin position="11"/>
        <end position="70"/>
    </location>
</feature>
<dbReference type="SUPFAM" id="SSF47095">
    <property type="entry name" value="HMG-box"/>
    <property type="match status" value="1"/>
</dbReference>
<dbReference type="AlphaFoldDB" id="A0AAD5VEF2"/>
<evidence type="ECO:0000259" key="2">
    <source>
        <dbReference type="Pfam" id="PF04690"/>
    </source>
</evidence>
<dbReference type="Proteomes" id="UP001212997">
    <property type="component" value="Unassembled WGS sequence"/>
</dbReference>
<reference evidence="3" key="1">
    <citation type="submission" date="2022-07" db="EMBL/GenBank/DDBJ databases">
        <title>Genome Sequence of Physisporinus lineatus.</title>
        <authorList>
            <person name="Buettner E."/>
        </authorList>
    </citation>
    <scope>NUCLEOTIDE SEQUENCE</scope>
    <source>
        <strain evidence="3">VT162</strain>
    </source>
</reference>
<accession>A0AAD5VEF2</accession>
<evidence type="ECO:0000313" key="3">
    <source>
        <dbReference type="EMBL" id="KAJ3491514.1"/>
    </source>
</evidence>
<gene>
    <name evidence="3" type="ORF">NLI96_g638</name>
</gene>
<comment type="caution">
    <text evidence="3">The sequence shown here is derived from an EMBL/GenBank/DDBJ whole genome shotgun (WGS) entry which is preliminary data.</text>
</comment>